<protein>
    <submittedName>
        <fullName evidence="1">Uncharacterized protein</fullName>
    </submittedName>
</protein>
<evidence type="ECO:0000313" key="1">
    <source>
        <dbReference type="EMBL" id="BAD23734.1"/>
    </source>
</evidence>
<reference evidence="2" key="2">
    <citation type="journal article" date="2008" name="Nucleic Acids Res.">
        <title>The rice annotation project database (RAP-DB): 2008 update.</title>
        <authorList>
            <consortium name="The rice annotation project (RAP)"/>
        </authorList>
    </citation>
    <scope>GENOME REANNOTATION</scope>
    <source>
        <strain evidence="2">cv. Nipponbare</strain>
    </source>
</reference>
<name>Q6K216_ORYSJ</name>
<accession>Q6K216</accession>
<dbReference type="EMBL" id="AP006168">
    <property type="protein sequence ID" value="BAD23734.1"/>
    <property type="molecule type" value="Genomic_DNA"/>
</dbReference>
<proteinExistence type="predicted"/>
<sequence>MEGQDKQAVADLQERRRPRRRSWWYMVQIDVKRWLHRRTMLFLRDNCGLNSLCEDRYIKLTRLGTHRILIHYARLMQCLYYNILMNEVGMKSWEEYTEKDREKVRALIDNIVELCRSSIPRSPHDVVRERRRLEEDLLVVRAFTRQATSPSYKAAQPWPEPTQRFIVVGERMIEALVESGGHALGRDMMFKFIATSRYMDFVASSLERVPDYNNTNPIRADIPFGETMGLKTSLAQALPLERRRESYESTCGMPLARRPFRTPPLMLTQSHSRSLTVQSISTTTPSQNSQRRRILWIAYSMLVLGTERDPEDFGQKFLEISFVGEDELRQLMLSPLTACRLQLIEPGDKNLNL</sequence>
<reference evidence="2" key="1">
    <citation type="journal article" date="2005" name="Nature">
        <title>The map-based sequence of the rice genome.</title>
        <authorList>
            <consortium name="International rice genome sequencing project (IRGSP)"/>
            <person name="Matsumoto T."/>
            <person name="Wu J."/>
            <person name="Kanamori H."/>
            <person name="Katayose Y."/>
            <person name="Fujisawa M."/>
            <person name="Namiki N."/>
            <person name="Mizuno H."/>
            <person name="Yamamoto K."/>
            <person name="Antonio B.A."/>
            <person name="Baba T."/>
            <person name="Sakata K."/>
            <person name="Nagamura Y."/>
            <person name="Aoki H."/>
            <person name="Arikawa K."/>
            <person name="Arita K."/>
            <person name="Bito T."/>
            <person name="Chiden Y."/>
            <person name="Fujitsuka N."/>
            <person name="Fukunaka R."/>
            <person name="Hamada M."/>
            <person name="Harada C."/>
            <person name="Hayashi A."/>
            <person name="Hijishita S."/>
            <person name="Honda M."/>
            <person name="Hosokawa S."/>
            <person name="Ichikawa Y."/>
            <person name="Idonuma A."/>
            <person name="Iijima M."/>
            <person name="Ikeda M."/>
            <person name="Ikeno M."/>
            <person name="Ito K."/>
            <person name="Ito S."/>
            <person name="Ito T."/>
            <person name="Ito Y."/>
            <person name="Ito Y."/>
            <person name="Iwabuchi A."/>
            <person name="Kamiya K."/>
            <person name="Karasawa W."/>
            <person name="Kurita K."/>
            <person name="Katagiri S."/>
            <person name="Kikuta A."/>
            <person name="Kobayashi H."/>
            <person name="Kobayashi N."/>
            <person name="Machita K."/>
            <person name="Maehara T."/>
            <person name="Masukawa M."/>
            <person name="Mizubayashi T."/>
            <person name="Mukai Y."/>
            <person name="Nagasaki H."/>
            <person name="Nagata Y."/>
            <person name="Naito S."/>
            <person name="Nakashima M."/>
            <person name="Nakama Y."/>
            <person name="Nakamichi Y."/>
            <person name="Nakamura M."/>
            <person name="Meguro A."/>
            <person name="Negishi M."/>
            <person name="Ohta I."/>
            <person name="Ohta T."/>
            <person name="Okamoto M."/>
            <person name="Ono N."/>
            <person name="Saji S."/>
            <person name="Sakaguchi M."/>
            <person name="Sakai K."/>
            <person name="Shibata M."/>
            <person name="Shimokawa T."/>
            <person name="Song J."/>
            <person name="Takazaki Y."/>
            <person name="Terasawa K."/>
            <person name="Tsugane M."/>
            <person name="Tsuji K."/>
            <person name="Ueda S."/>
            <person name="Waki K."/>
            <person name="Yamagata H."/>
            <person name="Yamamoto M."/>
            <person name="Yamamoto S."/>
            <person name="Yamane H."/>
            <person name="Yoshiki S."/>
            <person name="Yoshihara R."/>
            <person name="Yukawa K."/>
            <person name="Zhong H."/>
            <person name="Yano M."/>
            <person name="Yuan Q."/>
            <person name="Ouyang S."/>
            <person name="Liu J."/>
            <person name="Jones K.M."/>
            <person name="Gansberger K."/>
            <person name="Moffat K."/>
            <person name="Hill J."/>
            <person name="Bera J."/>
            <person name="Fadrosh D."/>
            <person name="Jin S."/>
            <person name="Johri S."/>
            <person name="Kim M."/>
            <person name="Overton L."/>
            <person name="Reardon M."/>
            <person name="Tsitrin T."/>
            <person name="Vuong H."/>
            <person name="Weaver B."/>
            <person name="Ciecko A."/>
            <person name="Tallon L."/>
            <person name="Jackson J."/>
            <person name="Pai G."/>
            <person name="Aken S.V."/>
            <person name="Utterback T."/>
            <person name="Reidmuller S."/>
            <person name="Feldblyum T."/>
            <person name="Hsiao J."/>
            <person name="Zismann V."/>
            <person name="Iobst S."/>
            <person name="de Vazeille A.R."/>
            <person name="Buell C.R."/>
            <person name="Ying K."/>
            <person name="Li Y."/>
            <person name="Lu T."/>
            <person name="Huang Y."/>
            <person name="Zhao Q."/>
            <person name="Feng Q."/>
            <person name="Zhang L."/>
            <person name="Zhu J."/>
            <person name="Weng Q."/>
            <person name="Mu J."/>
            <person name="Lu Y."/>
            <person name="Fan D."/>
            <person name="Liu Y."/>
            <person name="Guan J."/>
            <person name="Zhang Y."/>
            <person name="Yu S."/>
            <person name="Liu X."/>
            <person name="Zhang Y."/>
            <person name="Hong G."/>
            <person name="Han B."/>
            <person name="Choisne N."/>
            <person name="Demange N."/>
            <person name="Orjeda G."/>
            <person name="Samain S."/>
            <person name="Cattolico L."/>
            <person name="Pelletier E."/>
            <person name="Couloux A."/>
            <person name="Segurens B."/>
            <person name="Wincker P."/>
            <person name="D'Hont A."/>
            <person name="Scarpelli C."/>
            <person name="Weissenbach J."/>
            <person name="Salanoubat M."/>
            <person name="Quetier F."/>
            <person name="Yu Y."/>
            <person name="Kim H.R."/>
            <person name="Rambo T."/>
            <person name="Currie J."/>
            <person name="Collura K."/>
            <person name="Luo M."/>
            <person name="Yang T."/>
            <person name="Ammiraju J.S.S."/>
            <person name="Engler F."/>
            <person name="Soderlund C."/>
            <person name="Wing R.A."/>
            <person name="Palmer L.E."/>
            <person name="de la Bastide M."/>
            <person name="Spiegel L."/>
            <person name="Nascimento L."/>
            <person name="Zutavern T."/>
            <person name="O'Shaughnessy A."/>
            <person name="Dike S."/>
            <person name="Dedhia N."/>
            <person name="Preston R."/>
            <person name="Balija V."/>
            <person name="McCombie W.R."/>
            <person name="Chow T."/>
            <person name="Chen H."/>
            <person name="Chung M."/>
            <person name="Chen C."/>
            <person name="Shaw J."/>
            <person name="Wu H."/>
            <person name="Hsiao K."/>
            <person name="Chao Y."/>
            <person name="Chu M."/>
            <person name="Cheng C."/>
            <person name="Hour A."/>
            <person name="Lee P."/>
            <person name="Lin S."/>
            <person name="Lin Y."/>
            <person name="Liou J."/>
            <person name="Liu S."/>
            <person name="Hsing Y."/>
            <person name="Raghuvanshi S."/>
            <person name="Mohanty A."/>
            <person name="Bharti A.K."/>
            <person name="Gaur A."/>
            <person name="Gupta V."/>
            <person name="Kumar D."/>
            <person name="Ravi V."/>
            <person name="Vij S."/>
            <person name="Kapur A."/>
            <person name="Khurana P."/>
            <person name="Khurana P."/>
            <person name="Khurana J.P."/>
            <person name="Tyagi A.K."/>
            <person name="Gaikwad K."/>
            <person name="Singh A."/>
            <person name="Dalal V."/>
            <person name="Srivastava S."/>
            <person name="Dixit A."/>
            <person name="Pal A.K."/>
            <person name="Ghazi I.A."/>
            <person name="Yadav M."/>
            <person name="Pandit A."/>
            <person name="Bhargava A."/>
            <person name="Sureshbabu K."/>
            <person name="Batra K."/>
            <person name="Sharma T.R."/>
            <person name="Mohapatra T."/>
            <person name="Singh N.K."/>
            <person name="Messing J."/>
            <person name="Nelson A.B."/>
            <person name="Fuks G."/>
            <person name="Kavchok S."/>
            <person name="Keizer G."/>
            <person name="Linton E."/>
            <person name="Llaca V."/>
            <person name="Song R."/>
            <person name="Tanyolac B."/>
            <person name="Young S."/>
            <person name="Ho-Il K."/>
            <person name="Hahn J.H."/>
            <person name="Sangsakoo G."/>
            <person name="Vanavichit A."/>
            <person name="de Mattos Luiz.A.T."/>
            <person name="Zimmer P.D."/>
            <person name="Malone G."/>
            <person name="Dellagostin O."/>
            <person name="de Oliveira A.C."/>
            <person name="Bevan M."/>
            <person name="Bancroft I."/>
            <person name="Minx P."/>
            <person name="Cordum H."/>
            <person name="Wilson R."/>
            <person name="Cheng Z."/>
            <person name="Jin W."/>
            <person name="Jiang J."/>
            <person name="Leong S.A."/>
            <person name="Iwama H."/>
            <person name="Gojobori T."/>
            <person name="Itoh T."/>
            <person name="Niimura Y."/>
            <person name="Fujii Y."/>
            <person name="Habara T."/>
            <person name="Sakai H."/>
            <person name="Sato Y."/>
            <person name="Wilson G."/>
            <person name="Kumar K."/>
            <person name="McCouch S."/>
            <person name="Juretic N."/>
            <person name="Hoen D."/>
            <person name="Wright S."/>
            <person name="Bruskiewich R."/>
            <person name="Bureau T."/>
            <person name="Miyao A."/>
            <person name="Hirochika H."/>
            <person name="Nishikawa T."/>
            <person name="Kadowaki K."/>
            <person name="Sugiura M."/>
            <person name="Burr B."/>
            <person name="Sasaki T."/>
        </authorList>
    </citation>
    <scope>NUCLEOTIDE SEQUENCE [LARGE SCALE GENOMIC DNA]</scope>
    <source>
        <strain evidence="2">cv. Nipponbare</strain>
    </source>
</reference>
<evidence type="ECO:0000313" key="2">
    <source>
        <dbReference type="Proteomes" id="UP000000763"/>
    </source>
</evidence>
<dbReference type="Proteomes" id="UP000000763">
    <property type="component" value="Chromosome 2"/>
</dbReference>
<gene>
    <name evidence="1" type="primary">B1469H02.21</name>
</gene>
<dbReference type="AlphaFoldDB" id="Q6K216"/>
<organism evidence="1 2">
    <name type="scientific">Oryza sativa subsp. japonica</name>
    <name type="common">Rice</name>
    <dbReference type="NCBI Taxonomy" id="39947"/>
    <lineage>
        <taxon>Eukaryota</taxon>
        <taxon>Viridiplantae</taxon>
        <taxon>Streptophyta</taxon>
        <taxon>Embryophyta</taxon>
        <taxon>Tracheophyta</taxon>
        <taxon>Spermatophyta</taxon>
        <taxon>Magnoliopsida</taxon>
        <taxon>Liliopsida</taxon>
        <taxon>Poales</taxon>
        <taxon>Poaceae</taxon>
        <taxon>BOP clade</taxon>
        <taxon>Oryzoideae</taxon>
        <taxon>Oryzeae</taxon>
        <taxon>Oryzinae</taxon>
        <taxon>Oryza</taxon>
        <taxon>Oryza sativa</taxon>
    </lineage>
</organism>